<organism evidence="1 2">
    <name type="scientific">Prevotella brunnea</name>
    <dbReference type="NCBI Taxonomy" id="2508867"/>
    <lineage>
        <taxon>Bacteria</taxon>
        <taxon>Pseudomonadati</taxon>
        <taxon>Bacteroidota</taxon>
        <taxon>Bacteroidia</taxon>
        <taxon>Bacteroidales</taxon>
        <taxon>Prevotellaceae</taxon>
        <taxon>Prevotella</taxon>
    </lineage>
</organism>
<reference evidence="2" key="1">
    <citation type="submission" date="2019-05" db="EMBL/GenBank/DDBJ databases">
        <title>Prevotella brunnea sp. nov., isolated from a wound of a patient.</title>
        <authorList>
            <person name="Buhl M."/>
        </authorList>
    </citation>
    <scope>NUCLEOTIDE SEQUENCE [LARGE SCALE GENOMIC DNA]</scope>
    <source>
        <strain evidence="2">A2672</strain>
    </source>
</reference>
<accession>A0A5C8GJ35</accession>
<gene>
    <name evidence="1" type="ORF">ETF27_06095</name>
</gene>
<dbReference type="AlphaFoldDB" id="A0A5C8GJ35"/>
<evidence type="ECO:0000313" key="2">
    <source>
        <dbReference type="Proteomes" id="UP000321612"/>
    </source>
</evidence>
<protein>
    <submittedName>
        <fullName evidence="1">Uncharacterized protein</fullName>
    </submittedName>
</protein>
<keyword evidence="2" id="KW-1185">Reference proteome</keyword>
<dbReference type="OrthoDB" id="5464618at2"/>
<evidence type="ECO:0000313" key="1">
    <source>
        <dbReference type="EMBL" id="TXJ62073.1"/>
    </source>
</evidence>
<sequence>MVKLPYSIQRRIIWLQRIKYVQGFGIQSPSAFSFVREVINNHTHYQVYNLIDSKLDGHGHLEKKKARLLYRIIRASNARNMFIAQNLFPVFSAFINEANSNCEIHLLDETLELSKNSTALPTLYVLSSTTRPSLLGHFLDTITPNDILIVDDIRDNTFGALLWKTVVSHHRVSFSYDLYYLGIAFFDSRPKQNYIINF</sequence>
<dbReference type="Proteomes" id="UP000321612">
    <property type="component" value="Unassembled WGS sequence"/>
</dbReference>
<dbReference type="RefSeq" id="WP_130830116.1">
    <property type="nucleotide sequence ID" value="NZ_SDIK01000044.1"/>
</dbReference>
<name>A0A5C8GJ35_9BACT</name>
<dbReference type="EMBL" id="SDIK01000044">
    <property type="protein sequence ID" value="TXJ62073.1"/>
    <property type="molecule type" value="Genomic_DNA"/>
</dbReference>
<proteinExistence type="predicted"/>
<comment type="caution">
    <text evidence="1">The sequence shown here is derived from an EMBL/GenBank/DDBJ whole genome shotgun (WGS) entry which is preliminary data.</text>
</comment>